<dbReference type="GO" id="GO:0008270">
    <property type="term" value="F:zinc ion binding"/>
    <property type="evidence" value="ECO:0007669"/>
    <property type="project" value="UniProtKB-KW"/>
</dbReference>
<dbReference type="Pfam" id="PF13905">
    <property type="entry name" value="Thioredoxin_8"/>
    <property type="match status" value="1"/>
</dbReference>
<dbReference type="InterPro" id="IPR022105">
    <property type="entry name" value="DUF3645"/>
</dbReference>
<gene>
    <name evidence="13" type="ORF">JKF63_03851</name>
</gene>
<evidence type="ECO:0000256" key="7">
    <source>
        <dbReference type="ARBA" id="ARBA00022801"/>
    </source>
</evidence>
<evidence type="ECO:0000313" key="13">
    <source>
        <dbReference type="EMBL" id="KAG5497586.1"/>
    </source>
</evidence>
<dbReference type="SUPFAM" id="SSF52833">
    <property type="entry name" value="Thioredoxin-like"/>
    <property type="match status" value="1"/>
</dbReference>
<feature type="compositionally biased region" description="Polar residues" evidence="11">
    <location>
        <begin position="3068"/>
        <end position="3077"/>
    </location>
</feature>
<evidence type="ECO:0000256" key="1">
    <source>
        <dbReference type="ARBA" id="ARBA00000707"/>
    </source>
</evidence>
<keyword evidence="8" id="KW-0788">Thiol protease</keyword>
<evidence type="ECO:0000256" key="6">
    <source>
        <dbReference type="ARBA" id="ARBA00022786"/>
    </source>
</evidence>
<evidence type="ECO:0000256" key="11">
    <source>
        <dbReference type="SAM" id="MobiDB-lite"/>
    </source>
</evidence>
<feature type="region of interest" description="Disordered" evidence="11">
    <location>
        <begin position="4311"/>
        <end position="4375"/>
    </location>
</feature>
<dbReference type="Proteomes" id="UP000674318">
    <property type="component" value="Unassembled WGS sequence"/>
</dbReference>
<dbReference type="Pfam" id="PF12340">
    <property type="entry name" value="DUF3638"/>
    <property type="match status" value="1"/>
</dbReference>
<dbReference type="InterPro" id="IPR001876">
    <property type="entry name" value="Znf_RanBP2"/>
</dbReference>
<evidence type="ECO:0000313" key="14">
    <source>
        <dbReference type="Proteomes" id="UP000674318"/>
    </source>
</evidence>
<dbReference type="KEGG" id="phet:94289925"/>
<comment type="caution">
    <text evidence="13">The sequence shown here is derived from an EMBL/GenBank/DDBJ whole genome shotgun (WGS) entry which is preliminary data.</text>
</comment>
<keyword evidence="4" id="KW-0479">Metal-binding</keyword>
<dbReference type="InterPro" id="IPR022099">
    <property type="entry name" value="DUF3638"/>
</dbReference>
<evidence type="ECO:0000256" key="8">
    <source>
        <dbReference type="ARBA" id="ARBA00022807"/>
    </source>
</evidence>
<dbReference type="InterPro" id="IPR029071">
    <property type="entry name" value="Ubiquitin-like_domsf"/>
</dbReference>
<dbReference type="InterPro" id="IPR051346">
    <property type="entry name" value="OTU_Deubiquitinase"/>
</dbReference>
<dbReference type="GO" id="GO:0071947">
    <property type="term" value="P:protein deubiquitination involved in ubiquitin-dependent protein catabolic process"/>
    <property type="evidence" value="ECO:0007669"/>
    <property type="project" value="TreeGrafter"/>
</dbReference>
<evidence type="ECO:0000256" key="4">
    <source>
        <dbReference type="ARBA" id="ARBA00022723"/>
    </source>
</evidence>
<dbReference type="InterPro" id="IPR012336">
    <property type="entry name" value="Thioredoxin-like_fold"/>
</dbReference>
<feature type="compositionally biased region" description="Low complexity" evidence="11">
    <location>
        <begin position="1713"/>
        <end position="1724"/>
    </location>
</feature>
<dbReference type="GO" id="GO:0070530">
    <property type="term" value="F:K63-linked polyubiquitin modification-dependent protein binding"/>
    <property type="evidence" value="ECO:0007669"/>
    <property type="project" value="TreeGrafter"/>
</dbReference>
<feature type="region of interest" description="Disordered" evidence="11">
    <location>
        <begin position="1691"/>
        <end position="1741"/>
    </location>
</feature>
<dbReference type="SUPFAM" id="SSF52540">
    <property type="entry name" value="P-loop containing nucleoside triphosphate hydrolases"/>
    <property type="match status" value="1"/>
</dbReference>
<name>A0A836L3Q3_9TRYP</name>
<dbReference type="GO" id="GO:0004843">
    <property type="term" value="F:cysteine-type deubiquitinase activity"/>
    <property type="evidence" value="ECO:0007669"/>
    <property type="project" value="UniProtKB-EC"/>
</dbReference>
<dbReference type="Gene3D" id="4.10.1060.10">
    <property type="entry name" value="Zinc finger, RanBP2-type"/>
    <property type="match status" value="1"/>
</dbReference>
<evidence type="ECO:0000256" key="3">
    <source>
        <dbReference type="ARBA" id="ARBA00022670"/>
    </source>
</evidence>
<evidence type="ECO:0000259" key="12">
    <source>
        <dbReference type="PROSITE" id="PS50199"/>
    </source>
</evidence>
<dbReference type="PROSITE" id="PS50199">
    <property type="entry name" value="ZF_RANBP2_2"/>
    <property type="match status" value="1"/>
</dbReference>
<evidence type="ECO:0000256" key="10">
    <source>
        <dbReference type="PROSITE-ProRule" id="PRU00322"/>
    </source>
</evidence>
<evidence type="ECO:0000256" key="5">
    <source>
        <dbReference type="ARBA" id="ARBA00022771"/>
    </source>
</evidence>
<reference evidence="13 14" key="1">
    <citation type="submission" date="2021-02" db="EMBL/GenBank/DDBJ databases">
        <title>Porcisia hertigi Genome sequencing and assembly.</title>
        <authorList>
            <person name="Almutairi H."/>
            <person name="Gatherer D."/>
        </authorList>
    </citation>
    <scope>NUCLEOTIDE SEQUENCE [LARGE SCALE GENOMIC DNA]</scope>
    <source>
        <strain evidence="13 14">C119</strain>
    </source>
</reference>
<dbReference type="Pfam" id="PF12359">
    <property type="entry name" value="DUF3645"/>
    <property type="match status" value="1"/>
</dbReference>
<dbReference type="GeneID" id="94289925"/>
<dbReference type="RefSeq" id="XP_067755054.1">
    <property type="nucleotide sequence ID" value="XM_067899848.1"/>
</dbReference>
<keyword evidence="3" id="KW-0645">Protease</keyword>
<dbReference type="EC" id="3.4.19.12" evidence="2"/>
<dbReference type="Pfam" id="PF00641">
    <property type="entry name" value="Zn_ribbon_RanBP"/>
    <property type="match status" value="2"/>
</dbReference>
<dbReference type="InterPro" id="IPR000626">
    <property type="entry name" value="Ubiquitin-like_dom"/>
</dbReference>
<dbReference type="SMART" id="SM00547">
    <property type="entry name" value="ZnF_RBZ"/>
    <property type="match status" value="3"/>
</dbReference>
<dbReference type="EMBL" id="JAFJZO010000031">
    <property type="protein sequence ID" value="KAG5497586.1"/>
    <property type="molecule type" value="Genomic_DNA"/>
</dbReference>
<dbReference type="Gene3D" id="3.10.20.90">
    <property type="entry name" value="Phosphatidylinositol 3-kinase Catalytic Subunit, Chain A, domain 1"/>
    <property type="match status" value="1"/>
</dbReference>
<dbReference type="PANTHER" id="PTHR13367:SF28">
    <property type="entry name" value="UBIQUITIN THIOESTERASE ZRANB1"/>
    <property type="match status" value="1"/>
</dbReference>
<feature type="compositionally biased region" description="Basic residues" evidence="11">
    <location>
        <begin position="1703"/>
        <end position="1712"/>
    </location>
</feature>
<dbReference type="PANTHER" id="PTHR13367">
    <property type="entry name" value="UBIQUITIN THIOESTERASE"/>
    <property type="match status" value="1"/>
</dbReference>
<keyword evidence="14" id="KW-1185">Reference proteome</keyword>
<dbReference type="GO" id="GO:0005737">
    <property type="term" value="C:cytoplasm"/>
    <property type="evidence" value="ECO:0007669"/>
    <property type="project" value="TreeGrafter"/>
</dbReference>
<organism evidence="13 14">
    <name type="scientific">Porcisia hertigi</name>
    <dbReference type="NCBI Taxonomy" id="2761500"/>
    <lineage>
        <taxon>Eukaryota</taxon>
        <taxon>Discoba</taxon>
        <taxon>Euglenozoa</taxon>
        <taxon>Kinetoplastea</taxon>
        <taxon>Metakinetoplastina</taxon>
        <taxon>Trypanosomatida</taxon>
        <taxon>Trypanosomatidae</taxon>
        <taxon>Leishmaniinae</taxon>
        <taxon>Porcisia</taxon>
    </lineage>
</organism>
<dbReference type="SMART" id="SM00213">
    <property type="entry name" value="UBQ"/>
    <property type="match status" value="1"/>
</dbReference>
<dbReference type="Gene3D" id="3.40.30.10">
    <property type="entry name" value="Glutaredoxin"/>
    <property type="match status" value="1"/>
</dbReference>
<keyword evidence="7" id="KW-0378">Hydrolase</keyword>
<keyword evidence="6" id="KW-0833">Ubl conjugation pathway</keyword>
<evidence type="ECO:0000256" key="9">
    <source>
        <dbReference type="ARBA" id="ARBA00022833"/>
    </source>
</evidence>
<sequence length="4949" mass="551066">MLIEVKFGSAKHNIEVPEDATLGALKAAIYDVTNVLPALQKLLGKPNLQQKPDDTLLSSLGIREKTKLMLIGSAAADVVKANVLSGEEKKKEEERERRLRNLPYNFWLLPAYGGFLADPYVAGCGEPLEGGTPQLTLLCMDVILCRLNALGAGSRPNPSAGSTKLLEALGQKGAAEVSHPFLQDISADLRTAIQRAHGAIRSCYDFTAEASKAVQPAAVLQVINRCVQRIASLPTGEWTMIPSGWIGTRSYNIMFLLVHRRKAEVFDFVVVNRGDEGQSYHPRWQTAEKILSCPILKFQDVSSSRLQDKTFWLLLLSLWMRRNDPENQSEFIRAEVFYDVFLPWLVEKLPDRRCPDEGIKTAGVSPTGSTSLTTTRFTTEMILQMTGVAADDEQQMPPWLASSTDSPFTSFTYRNAASPTYSSSSGIKSLVTSFCYLLEQYYPALTVVEKKRVKYVLKYEFFARAAEDLSRYSRRFLSHLTPAACVTNFQAASTTSASPTLINRDAQLRAALDRLKTAGINDTATNLSLSSLWLRLTENRVYIKDKQNKILSDADFFNKTVFLFVGRLRIPRGRETATLLAEAVTRMEQKCGPDALQVIFLSYDDTREDYEEHCALFDFPRATYPCVEVLEALELVHVPELLVFQRDGELLHRQGMAALRSDPEAAQFPDGAWKGAVPLSATDVRLLRVGASQLAHHTKKRLDRGQPPFVGSDAVVEHVVELVHAVEAVVDALPQDDVQELIQVVGEVRTGAATGVAGTTGGVAATLTGPLRTVDAMVQEPIDAVREGVFMNAELLPKVSVASYYGPVFESSLPSLPDIHDLAKATSYAELYALLPRVRGVVEMLWIRAGNSGTASRVAVQLQIIELITWTFSTLIPVPLPENCVIDTVPHEERWCVSSFYTKDIIPPAPLPPSEAGGAAEPDAQLTMLECIYYLMLSLANAWQAVETPTRSFDAERCLISVDMLLVFDAILRQTKGGNKCRIVSQLLNRGDGCGYVLSTTQGKQNIAFASVASTLQLTRPHLLPIRSAMLRYIEEQHKMCPGHELFDLRMPDKLELFKNSHTVEFLKSVLANAGYSLEQSGGLFGKGTSEMEKLMEWLCSYRTPLAREHPEFGMMRDMTLLAKFMGTMEMRDAQLLHRRKELDSLASWRISFEEDAPGRQMSAGWRTRPAPPQWECLMVRGRDMDIADIAVKGFGDREVMYGEGLALHSPIDVSRMIEVDRPTEDDVLHARVLPRFAGTMSAEESEVLLSCLTAPYVRIPLVLDFFASQDRHTYLFVHEVQEVLRAVLFEPAAYASPALLDHADPRSVPMRLTKEQREMVELRRLRGDLSEQNYEDCLGTTYGLLMSELTHAPTSVLRPLQNLLESITELGPSSVYSSNASYVLFVVGLLCDVLSFCCFIVDLHHQRQADTSRPAAAASQEAEESEEAEESRRHQAAVSVINEYHRCFLAFFVATVQPLLWVWLEESEENTDTPTQCVIHAHMSRVDRALWKGYTSMPSPRSPDAGGGKCGGVHSGEAGALLAEDPHAYLIQMLQSYAFVRARHGFGMGMQRSQLAAQEGDNLLTPEEKMLRFLQAQGLNTSRVSKELLEQGKQLMMSGGRRRAVFVQIRSRNYNDTVRIPNLVHSDPSSTTESKLLKLPPADVPENVLFRDLLEDHHLIAKYLDEMTPQRRGKVFLSIVQAVLRDHTESACGATGPGAPKDRKRPRRGSRSRSVSTRASAMSLDTIMGDDDEDRVVREGSPQDEVVPLWSLSAPGVYKGPSSSGLFFHVQTCELFWRNDELKPVPDSMSHFTDFENILGKDALQCGLVSRHEHRHWVHLVGTPYDVIEWTAPPDPANQGVHHPFVIAGNWPAESVESALFENVTYDRVVDVNDDNPWPQKEERWAVNMLRDVLRAAFPNGIKFYPLAPALLVVATSDTGNEEEGEHLGVPAVHHYEMRFLMNDASQYENEKERATWKEAVAYRYPQPRLEVYNLVPHARKMYRSLVYSTSQHYCLHSMALLTAPRTRESLAVTAFQAGELKRRIFNEGTLEIHRYNQAIRGREVYIPARLLQGLIPSVLLESFFMWQGEDDVLRGYPLSEENEAASVLHDSVAVSTGKRQLARAEVMDHWFNYSIEVHLHVGQSDSGAVGEAASSLAAASPCVVVRRNDKGHSAIVEARCLASPTDTAANVAHTETVEQAQAQGAAQLLMLRHSTSADSFMDMSTEALHTNEDDESSSSLTQIADADVALLHEALSHLPRGVCVQLLQQARGDIASALTWASSEANMAMLHAMVEKDVKTSGEVGAHKRRQRDQMAAKTQRAVDTCDYVLVNLLHCRNLSYLLQMLTRIEDCSHILVWGRRRLAADTTKCKGAGEEGGSENPLCVQDAAGGDGCVQIELIEMPRLRVRFYTSTDGASSRVRLFLADQPGWRLAEWDDFDTARWRQLRTLQEPFQQCLLLCNSTHEVAFLCPNHDFAPMDIDGDPFNPMLLFDRSSYTWREAVPSPFYLYVVHSSGSFVMPPSLSASLYYAVMQCATQHYAGAMRTLESCYTDSGFSTEEGFMFALFERTMSDRFPDACAVRLKLAHAVQYSSNTCQWPLATELSGYLMTKRHVTEDCRLSRSEVLDLLKRCPEAVPIVRSQLELYAGLMKLGHPQSSESVKVPLVVQTPALERCRFPWERLLLYPWERIAPQKLKRISYHLQSPEMIKDEKLVEFLWTDQLLMDDEGGANTKKGFYFLYCMKRNTVVPTIGKEDVGVTLSQLLARWFQLRHSRWGREAQQGSETEMAPSWCSTVLQLMEMFPNAEWPAPEDSTDRYILARGVSLTDDGETNEHLHLMTLGDRDSFNRRRRGALPEHFNAIHRLAQELFKTDRITEQVREARQTSRLRTPETRKVTVPMWDHLRGRVVPSSTGREQVELREVDISIDYFQDVKAKNNSAAAALRRSSLHALCTEPLSSLPLAQNVIVEDEPAALSVSASSSVLPFDVRSHALSRTPLAQNMLDRLEEDSVRFRSQQQAQRLYYFRCLSKDVVQKILTTSDAATLAASLTTAVTVLGDCVRQLHSLGEQDADRVMRLRSSLLSLANNVHPTPSTVSSHDGRVSSAPAAPPLDHGRLLHCLQRVERSRVAVPLEWLCAALLSTTLESDLKAENPFHGSLHQIQGELILLMLLSNRMYFAEQAAQAVQQLLLFLELCGLLRGIAPLSTEKATVSPKVTAQTRAARIRELVLHFSLEIHPSVLEQLTREGSATFGVHSSTSGEEVAGASSSCVALSGETCRVVTGRLHQLANTALDVLKSRRTYVHIHPSCSMASSSGAKDSTGESSGCSFKATLDPRFLVFEFLFNILLRARQVEMVTWFVHNIRHGQSRVQQMIMGQGKTTVVGPLLALILADGQQLVTQVMPTALLEQTRGILRRCFGVVVTKHIYTVQFDRSNEDGTSDGVELLYQKLKSAEEDRSVVIAAPECVKSLFLKGIEQLHMMESVAMEDMELDETADDRHVAHIKALRRTMMERSALADAITPILELWKRGVLIMDEVDVLLHPLRSELNFPIGLKHPIDMSGPRWLLPIHLLDGIFAPQQGRACEDVQRQLKFGSSSQTVNPVYEDRSSAAAMGGVEEEKRRHALSSIRSVILTGFRQRALQREPHLVLLDPAHYYVEQLLPALVPWLQLWLHEHLMTHLPEEERQSWAHVSPEVFDEKTKSFLLCPVKCGDAESGVSRELNAFVPHYGLQLLNLAHDWLHRFLPHVLSKINRVSFGVLQPNDMALSGDAARVPYSRRMMAVPFIAKDVPSRSSEFAHPDVVIGLTILAFRYEGLRVQDVKELVTQLKQDFARQAGPKEHRPAAKLYTHWLRLSSSDRAAAAKRPEMAAAAAVATGKGVSDDSEDVLRSFERAGVPLSQLQVTDRVQMHSLHHLLHSVPEVIHYYLCSTIFPRTMNFQRLKISACGHELGSSMLFTKRIGFSGTPSNLLPLDLGECFYEPGSDGRILSVLTNPEVVYTEVLPDSWTPLRLLDRIAAAQPPYSALIDAGALITNMDNEAVARYLLLRLPPSLFDGVVFLDRQDRQMILQRDNGLVVPVSQCGVPLARRFTFFDQVHTTGTDVKQSSTAVAVITFGKDLVFRDYAQGAYRMRGIGKGQRLCLYLIPEVVSRIQEALGSRHRTGDMLKDVPAWLILNSMKIESLQFFKLSLQELANVWRKKATAYLLQDAQYANAHADLFTEWMRCRRFQLPRPTACTSGGVADKHGGAEEDATAVMADAALSLPSVSLLRAAVAEFREVIEYPIPGRIIHAPSFSEHVEEMLQARSQELIEGDTVSQGLVAQLLDRMRRTIQASREAAEGGSGAATKAASGREGTTGSEHEGVHNTMDLNAEVVHEQEAEEEQEQEAEQEEQRISAYSRDDERQIGWAVDTLRVCGSVASDTLRPAHGSCFYQMNTFQIRPNQPKLQVSPQYLVSDNYFRLDWHGVGERRLKNVFLFLEWVPVHTACGFSATEAATDGMPSEESTRVCSGLVTLAEGESIRWLIHHSRYVQKYFRLALRFASSGAYMDATGLFSATVHRRGVQALRHMQLVLPSSSLGGSDMSACDAVADRAVLLYRFLNSDMFFSAKQLAILEEVLAAMSPSDRLGFFTECLRVRRRSRNHWEDSPIAALFVSEAERPYLRQLAIGRRIQQGIEDMAELVVRASRPRASERMRREAELVQRSFNSFTEALSLAVSSCSASAGLSAGRIAAILTEVFPIVFKTLSAQEVEQALLFLVQQRRGVTGGAATSAPSTTSTSSTDETKYVLVEELFAVMPSLDAKALNGRVEADHALAQSAAEAHSSGMTLWSCESCTFQNPISTSTCSVCMAPMPRVVREAQDAERAAAAAGGAGEGEEGDDVDAPWQCEVCTFINESRAQTMCAICMAPNPRPLKETGIRSGGGGEPFGGDLQCPEGYWVCSVEHGGCSKFNPNSVFYCQVCEKARPNLSSVRF</sequence>
<dbReference type="GO" id="GO:0005634">
    <property type="term" value="C:nucleus"/>
    <property type="evidence" value="ECO:0007669"/>
    <property type="project" value="TreeGrafter"/>
</dbReference>
<dbReference type="PROSITE" id="PS01358">
    <property type="entry name" value="ZF_RANBP2_1"/>
    <property type="match status" value="1"/>
</dbReference>
<proteinExistence type="predicted"/>
<keyword evidence="5 10" id="KW-0863">Zinc-finger</keyword>
<comment type="catalytic activity">
    <reaction evidence="1">
        <text>Thiol-dependent hydrolysis of ester, thioester, amide, peptide and isopeptide bonds formed by the C-terminal Gly of ubiquitin (a 76-residue protein attached to proteins as an intracellular targeting signal).</text>
        <dbReference type="EC" id="3.4.19.12"/>
    </reaction>
</comment>
<feature type="domain" description="RanBP2-type" evidence="12">
    <location>
        <begin position="4799"/>
        <end position="4830"/>
    </location>
</feature>
<feature type="region of interest" description="Disordered" evidence="11">
    <location>
        <begin position="3068"/>
        <end position="3087"/>
    </location>
</feature>
<dbReference type="InterPro" id="IPR027417">
    <property type="entry name" value="P-loop_NTPase"/>
</dbReference>
<dbReference type="InterPro" id="IPR036249">
    <property type="entry name" value="Thioredoxin-like_sf"/>
</dbReference>
<dbReference type="OrthoDB" id="2684236at2759"/>
<protein>
    <recommendedName>
        <fullName evidence="2">ubiquitinyl hydrolase 1</fullName>
        <ecNumber evidence="2">3.4.19.12</ecNumber>
    </recommendedName>
</protein>
<accession>A0A836L3Q3</accession>
<keyword evidence="9" id="KW-0862">Zinc</keyword>
<dbReference type="SUPFAM" id="SSF54236">
    <property type="entry name" value="Ubiquitin-like"/>
    <property type="match status" value="1"/>
</dbReference>
<feature type="region of interest" description="Disordered" evidence="11">
    <location>
        <begin position="1412"/>
        <end position="1432"/>
    </location>
</feature>
<evidence type="ECO:0000256" key="2">
    <source>
        <dbReference type="ARBA" id="ARBA00012759"/>
    </source>
</evidence>
<feature type="compositionally biased region" description="Acidic residues" evidence="11">
    <location>
        <begin position="4355"/>
        <end position="4366"/>
    </location>
</feature>